<dbReference type="RefSeq" id="WP_204014628.1">
    <property type="nucleotide sequence ID" value="NZ_BOOG01000016.1"/>
</dbReference>
<evidence type="ECO:0000256" key="2">
    <source>
        <dbReference type="ARBA" id="ARBA00022448"/>
    </source>
</evidence>
<dbReference type="SUPFAM" id="SSF52540">
    <property type="entry name" value="P-loop containing nucleoside triphosphate hydrolases"/>
    <property type="match status" value="1"/>
</dbReference>
<dbReference type="InterPro" id="IPR017871">
    <property type="entry name" value="ABC_transporter-like_CS"/>
</dbReference>
<dbReference type="NCBIfam" id="TIGR01727">
    <property type="entry name" value="oligo_HPY"/>
    <property type="match status" value="1"/>
</dbReference>
<keyword evidence="3" id="KW-0547">Nucleotide-binding</keyword>
<keyword evidence="8" id="KW-1185">Reference proteome</keyword>
<feature type="region of interest" description="Disordered" evidence="5">
    <location>
        <begin position="1"/>
        <end position="26"/>
    </location>
</feature>
<dbReference type="Gene3D" id="3.40.50.300">
    <property type="entry name" value="P-loop containing nucleotide triphosphate hydrolases"/>
    <property type="match status" value="1"/>
</dbReference>
<feature type="domain" description="ABC transporter" evidence="6">
    <location>
        <begin position="31"/>
        <end position="278"/>
    </location>
</feature>
<dbReference type="PROSITE" id="PS00211">
    <property type="entry name" value="ABC_TRANSPORTER_1"/>
    <property type="match status" value="1"/>
</dbReference>
<dbReference type="GO" id="GO:0015833">
    <property type="term" value="P:peptide transport"/>
    <property type="evidence" value="ECO:0007669"/>
    <property type="project" value="InterPro"/>
</dbReference>
<reference evidence="7" key="1">
    <citation type="submission" date="2021-01" db="EMBL/GenBank/DDBJ databases">
        <title>Whole genome shotgun sequence of Sphaerimonospora thailandensis NBRC 107569.</title>
        <authorList>
            <person name="Komaki H."/>
            <person name="Tamura T."/>
        </authorList>
    </citation>
    <scope>NUCLEOTIDE SEQUENCE</scope>
    <source>
        <strain evidence="7">NBRC 107569</strain>
    </source>
</reference>
<evidence type="ECO:0000256" key="3">
    <source>
        <dbReference type="ARBA" id="ARBA00022741"/>
    </source>
</evidence>
<dbReference type="InterPro" id="IPR003439">
    <property type="entry name" value="ABC_transporter-like_ATP-bd"/>
</dbReference>
<name>A0A8J3R798_9ACTN</name>
<evidence type="ECO:0000256" key="1">
    <source>
        <dbReference type="ARBA" id="ARBA00005417"/>
    </source>
</evidence>
<dbReference type="EMBL" id="BOOG01000016">
    <property type="protein sequence ID" value="GIH69670.1"/>
    <property type="molecule type" value="Genomic_DNA"/>
</dbReference>
<organism evidence="7 8">
    <name type="scientific">Sphaerimonospora thailandensis</name>
    <dbReference type="NCBI Taxonomy" id="795644"/>
    <lineage>
        <taxon>Bacteria</taxon>
        <taxon>Bacillati</taxon>
        <taxon>Actinomycetota</taxon>
        <taxon>Actinomycetes</taxon>
        <taxon>Streptosporangiales</taxon>
        <taxon>Streptosporangiaceae</taxon>
        <taxon>Sphaerimonospora</taxon>
    </lineage>
</organism>
<protein>
    <submittedName>
        <fullName evidence="7">Peptide ABC transporter ATP-binding protein</fullName>
    </submittedName>
</protein>
<dbReference type="GO" id="GO:0005524">
    <property type="term" value="F:ATP binding"/>
    <property type="evidence" value="ECO:0007669"/>
    <property type="project" value="UniProtKB-KW"/>
</dbReference>
<keyword evidence="4 7" id="KW-0067">ATP-binding</keyword>
<evidence type="ECO:0000256" key="5">
    <source>
        <dbReference type="SAM" id="MobiDB-lite"/>
    </source>
</evidence>
<dbReference type="PROSITE" id="PS50893">
    <property type="entry name" value="ABC_TRANSPORTER_2"/>
    <property type="match status" value="1"/>
</dbReference>
<evidence type="ECO:0000313" key="7">
    <source>
        <dbReference type="EMBL" id="GIH69670.1"/>
    </source>
</evidence>
<dbReference type="AlphaFoldDB" id="A0A8J3R798"/>
<dbReference type="Pfam" id="PF00005">
    <property type="entry name" value="ABC_tran"/>
    <property type="match status" value="1"/>
</dbReference>
<comment type="similarity">
    <text evidence="1">Belongs to the ABC transporter superfamily.</text>
</comment>
<evidence type="ECO:0000313" key="8">
    <source>
        <dbReference type="Proteomes" id="UP000610966"/>
    </source>
</evidence>
<dbReference type="CDD" id="cd03257">
    <property type="entry name" value="ABC_NikE_OppD_transporters"/>
    <property type="match status" value="1"/>
</dbReference>
<dbReference type="InterPro" id="IPR003593">
    <property type="entry name" value="AAA+_ATPase"/>
</dbReference>
<accession>A0A8J3R798</accession>
<dbReference type="Pfam" id="PF08352">
    <property type="entry name" value="oligo_HPY"/>
    <property type="match status" value="1"/>
</dbReference>
<dbReference type="PANTHER" id="PTHR43776:SF7">
    <property type="entry name" value="D,D-DIPEPTIDE TRANSPORT ATP-BINDING PROTEIN DDPF-RELATED"/>
    <property type="match status" value="1"/>
</dbReference>
<dbReference type="InterPro" id="IPR050319">
    <property type="entry name" value="ABC_transp_ATP-bind"/>
</dbReference>
<proteinExistence type="inferred from homology"/>
<evidence type="ECO:0000256" key="4">
    <source>
        <dbReference type="ARBA" id="ARBA00022840"/>
    </source>
</evidence>
<dbReference type="PANTHER" id="PTHR43776">
    <property type="entry name" value="TRANSPORT ATP-BINDING PROTEIN"/>
    <property type="match status" value="1"/>
</dbReference>
<gene>
    <name evidence="7" type="ORF">Mth01_19230</name>
</gene>
<dbReference type="GO" id="GO:0055085">
    <property type="term" value="P:transmembrane transport"/>
    <property type="evidence" value="ECO:0007669"/>
    <property type="project" value="UniProtKB-ARBA"/>
</dbReference>
<dbReference type="InterPro" id="IPR013563">
    <property type="entry name" value="Oligopep_ABC_C"/>
</dbReference>
<dbReference type="SMART" id="SM00382">
    <property type="entry name" value="AAA"/>
    <property type="match status" value="1"/>
</dbReference>
<dbReference type="FunFam" id="3.40.50.300:FF:000016">
    <property type="entry name" value="Oligopeptide ABC transporter ATP-binding component"/>
    <property type="match status" value="1"/>
</dbReference>
<dbReference type="Proteomes" id="UP000610966">
    <property type="component" value="Unassembled WGS sequence"/>
</dbReference>
<dbReference type="InterPro" id="IPR027417">
    <property type="entry name" value="P-loop_NTPase"/>
</dbReference>
<sequence>MNTSEPAASPPDEKPRSGAPSGSVDPGLLRVRNLSVHFAHRGLPFTRAGVVRAVEDVSFTIPPGSTLGLVGESGSGKSTTGRAVLGLQRPTTGSISFGDHEYGAASPRMPRELRRQIQAVFQDPGSSLDPSHPVADAIAEPLRLHLGLRGAAADARVVELLDMVGIAAHHRHRYPAEFSGGQQQRIAIARALASQTRLIVCDEPVAALDVSTQAQVINLFADVQAELGMSYLFIGHDLDVVAHVSDQLAVMFRGRIVEIGPVVEVFRRPGHPYTRMLLEATPVADPVRQRRRREERRRFSLNEPPTSVPVAGCAFQHRCPLVIDRCRTEVPAMREPANGTRVACHLADPAERKESA</sequence>
<dbReference type="GO" id="GO:0016887">
    <property type="term" value="F:ATP hydrolysis activity"/>
    <property type="evidence" value="ECO:0007669"/>
    <property type="project" value="InterPro"/>
</dbReference>
<keyword evidence="2" id="KW-0813">Transport</keyword>
<evidence type="ECO:0000259" key="6">
    <source>
        <dbReference type="PROSITE" id="PS50893"/>
    </source>
</evidence>
<comment type="caution">
    <text evidence="7">The sequence shown here is derived from an EMBL/GenBank/DDBJ whole genome shotgun (WGS) entry which is preliminary data.</text>
</comment>